<organism evidence="7 8">
    <name type="scientific">Aromatoleum toluvorans</name>
    <dbReference type="NCBI Taxonomy" id="92002"/>
    <lineage>
        <taxon>Bacteria</taxon>
        <taxon>Pseudomonadati</taxon>
        <taxon>Pseudomonadota</taxon>
        <taxon>Betaproteobacteria</taxon>
        <taxon>Rhodocyclales</taxon>
        <taxon>Rhodocyclaceae</taxon>
        <taxon>Aromatoleum</taxon>
    </lineage>
</organism>
<evidence type="ECO:0000259" key="6">
    <source>
        <dbReference type="PROSITE" id="PS50968"/>
    </source>
</evidence>
<feature type="domain" description="Lipoyl-binding" evidence="6">
    <location>
        <begin position="4"/>
        <end position="78"/>
    </location>
</feature>
<evidence type="ECO:0000256" key="2">
    <source>
        <dbReference type="ARBA" id="ARBA00011484"/>
    </source>
</evidence>
<name>A0ABX1Q334_9RHOO</name>
<protein>
    <submittedName>
        <fullName evidence="7">Dihydrolipoamide acetyltransferase</fullName>
    </submittedName>
</protein>
<dbReference type="InterPro" id="IPR003016">
    <property type="entry name" value="2-oxoA_DH_lipoyl-BS"/>
</dbReference>
<keyword evidence="3" id="KW-0808">Transferase</keyword>
<gene>
    <name evidence="7" type="ORF">GPA22_15680</name>
</gene>
<keyword evidence="8" id="KW-1185">Reference proteome</keyword>
<dbReference type="PROSITE" id="PS00189">
    <property type="entry name" value="LIPOYL"/>
    <property type="match status" value="1"/>
</dbReference>
<comment type="caution">
    <text evidence="7">The sequence shown here is derived from an EMBL/GenBank/DDBJ whole genome shotgun (WGS) entry which is preliminary data.</text>
</comment>
<dbReference type="Proteomes" id="UP000623795">
    <property type="component" value="Unassembled WGS sequence"/>
</dbReference>
<evidence type="ECO:0000256" key="5">
    <source>
        <dbReference type="ARBA" id="ARBA00023315"/>
    </source>
</evidence>
<sequence length="98" mass="9667">MSQMIEVKVPDIGDFDAVPVIELFVKVGDTINIDDAIATLESDKATMDVPSSAAGVVKEVLVGLGDKVGEGSVLIKVEAAAAGAAAPAPAPAPAAAPA</sequence>
<dbReference type="RefSeq" id="WP_343036064.1">
    <property type="nucleotide sequence ID" value="NZ_WTVN01000025.1"/>
</dbReference>
<evidence type="ECO:0000313" key="8">
    <source>
        <dbReference type="Proteomes" id="UP000623795"/>
    </source>
</evidence>
<proteinExistence type="predicted"/>
<keyword evidence="5" id="KW-0012">Acyltransferase</keyword>
<dbReference type="Gene3D" id="2.40.50.100">
    <property type="match status" value="1"/>
</dbReference>
<dbReference type="InterPro" id="IPR050743">
    <property type="entry name" value="2-oxoacid_DH_E2_comp"/>
</dbReference>
<evidence type="ECO:0000256" key="3">
    <source>
        <dbReference type="ARBA" id="ARBA00022679"/>
    </source>
</evidence>
<accession>A0ABX1Q334</accession>
<evidence type="ECO:0000313" key="7">
    <source>
        <dbReference type="EMBL" id="NMG45161.1"/>
    </source>
</evidence>
<comment type="cofactor">
    <cofactor evidence="1">
        <name>(R)-lipoate</name>
        <dbReference type="ChEBI" id="CHEBI:83088"/>
    </cofactor>
</comment>
<keyword evidence="4" id="KW-0450">Lipoyl</keyword>
<dbReference type="SUPFAM" id="SSF51230">
    <property type="entry name" value="Single hybrid motif"/>
    <property type="match status" value="1"/>
</dbReference>
<dbReference type="CDD" id="cd06849">
    <property type="entry name" value="lipoyl_domain"/>
    <property type="match status" value="1"/>
</dbReference>
<dbReference type="EMBL" id="WTVN01000025">
    <property type="protein sequence ID" value="NMG45161.1"/>
    <property type="molecule type" value="Genomic_DNA"/>
</dbReference>
<reference evidence="7 8" key="1">
    <citation type="submission" date="2019-12" db="EMBL/GenBank/DDBJ databases">
        <title>Comparative genomics gives insights into the taxonomy of the Azoarcus-Aromatoleum group and reveals separate origins of nif in the plant-associated Azoarcus and non-plant-associated Aromatoleum sub-groups.</title>
        <authorList>
            <person name="Lafos M."/>
            <person name="Maluk M."/>
            <person name="Batista M."/>
            <person name="Junghare M."/>
            <person name="Carmona M."/>
            <person name="Faoro H."/>
            <person name="Cruz L.M."/>
            <person name="Battistoni F."/>
            <person name="De Souza E."/>
            <person name="Pedrosa F."/>
            <person name="Chen W.-M."/>
            <person name="Poole P.S."/>
            <person name="Dixon R.A."/>
            <person name="James E.K."/>
        </authorList>
    </citation>
    <scope>NUCLEOTIDE SEQUENCE [LARGE SCALE GENOMIC DNA]</scope>
    <source>
        <strain evidence="7 8">Td21</strain>
    </source>
</reference>
<dbReference type="Pfam" id="PF00364">
    <property type="entry name" value="Biotin_lipoyl"/>
    <property type="match status" value="1"/>
</dbReference>
<evidence type="ECO:0000256" key="4">
    <source>
        <dbReference type="ARBA" id="ARBA00022823"/>
    </source>
</evidence>
<dbReference type="PANTHER" id="PTHR43178">
    <property type="entry name" value="DIHYDROLIPOAMIDE ACETYLTRANSFERASE COMPONENT OF PYRUVATE DEHYDROGENASE COMPLEX"/>
    <property type="match status" value="1"/>
</dbReference>
<comment type="subunit">
    <text evidence="2">Forms a 24-polypeptide structural core with octahedral symmetry.</text>
</comment>
<dbReference type="PANTHER" id="PTHR43178:SF2">
    <property type="entry name" value="DIHYDROLIPOYLLYSINE-RESIDUE ACETYLTRANSFERASE COMPONENT OF PYRUVATE DEHYDROGENASE COMPLEX"/>
    <property type="match status" value="1"/>
</dbReference>
<feature type="non-terminal residue" evidence="7">
    <location>
        <position position="98"/>
    </location>
</feature>
<dbReference type="PROSITE" id="PS50968">
    <property type="entry name" value="BIOTINYL_LIPOYL"/>
    <property type="match status" value="1"/>
</dbReference>
<evidence type="ECO:0000256" key="1">
    <source>
        <dbReference type="ARBA" id="ARBA00001938"/>
    </source>
</evidence>
<dbReference type="InterPro" id="IPR011053">
    <property type="entry name" value="Single_hybrid_motif"/>
</dbReference>
<dbReference type="InterPro" id="IPR000089">
    <property type="entry name" value="Biotin_lipoyl"/>
</dbReference>